<dbReference type="InterPro" id="IPR001789">
    <property type="entry name" value="Sig_transdc_resp-reg_receiver"/>
</dbReference>
<keyword evidence="4 7" id="KW-0238">DNA-binding</keyword>
<evidence type="ECO:0000256" key="5">
    <source>
        <dbReference type="ARBA" id="ARBA00023163"/>
    </source>
</evidence>
<dbReference type="SUPFAM" id="SSF52172">
    <property type="entry name" value="CheY-like"/>
    <property type="match status" value="1"/>
</dbReference>
<evidence type="ECO:0000256" key="2">
    <source>
        <dbReference type="ARBA" id="ARBA00023012"/>
    </source>
</evidence>
<dbReference type="STRING" id="485913.Krac_4263"/>
<feature type="modified residue" description="4-aspartylphosphate" evidence="6">
    <location>
        <position position="52"/>
    </location>
</feature>
<dbReference type="InterPro" id="IPR011006">
    <property type="entry name" value="CheY-like_superfamily"/>
</dbReference>
<dbReference type="PROSITE" id="PS50110">
    <property type="entry name" value="RESPONSE_REGULATORY"/>
    <property type="match status" value="1"/>
</dbReference>
<dbReference type="SMART" id="SM00862">
    <property type="entry name" value="Trans_reg_C"/>
    <property type="match status" value="1"/>
</dbReference>
<dbReference type="Pfam" id="PF00072">
    <property type="entry name" value="Response_reg"/>
    <property type="match status" value="1"/>
</dbReference>
<dbReference type="Gene3D" id="1.10.10.10">
    <property type="entry name" value="Winged helix-like DNA-binding domain superfamily/Winged helix DNA-binding domain"/>
    <property type="match status" value="1"/>
</dbReference>
<dbReference type="PROSITE" id="PS51755">
    <property type="entry name" value="OMPR_PHOB"/>
    <property type="match status" value="1"/>
</dbReference>
<dbReference type="SMART" id="SM00448">
    <property type="entry name" value="REC"/>
    <property type="match status" value="1"/>
</dbReference>
<protein>
    <submittedName>
        <fullName evidence="10">Two component transcriptional regulator, winged helix family</fullName>
    </submittedName>
</protein>
<keyword evidence="11" id="KW-1185">Reference proteome</keyword>
<dbReference type="InParanoid" id="D6TSB4"/>
<dbReference type="GO" id="GO:0032993">
    <property type="term" value="C:protein-DNA complex"/>
    <property type="evidence" value="ECO:0007669"/>
    <property type="project" value="TreeGrafter"/>
</dbReference>
<sequence>MTSILLVEDAPELARAIKQELEAQDYWVFHVGDGKSALSMHNKERPDLVILDWMLPELDGLEVLRRMRQVAPTPVLMLTARSEEIDRVIGLEVGADDYLTKPFSMRELLARVRAMLRRTELLEQMLRADRTLAAAQVLVYEGLSLNLEIHQAMLEGVELDLSPNEFALLHLLLRNPGRAFHRPYLLDLVWQSEANVTERAVDTTVKRLRQKLGMLGDCIETVWGIGYRWRARKQGA</sequence>
<dbReference type="InterPro" id="IPR039420">
    <property type="entry name" value="WalR-like"/>
</dbReference>
<evidence type="ECO:0000256" key="6">
    <source>
        <dbReference type="PROSITE-ProRule" id="PRU00169"/>
    </source>
</evidence>
<dbReference type="AlphaFoldDB" id="D6TSB4"/>
<dbReference type="GO" id="GO:0000976">
    <property type="term" value="F:transcription cis-regulatory region binding"/>
    <property type="evidence" value="ECO:0007669"/>
    <property type="project" value="TreeGrafter"/>
</dbReference>
<evidence type="ECO:0000256" key="4">
    <source>
        <dbReference type="ARBA" id="ARBA00023125"/>
    </source>
</evidence>
<dbReference type="GO" id="GO:0005829">
    <property type="term" value="C:cytosol"/>
    <property type="evidence" value="ECO:0007669"/>
    <property type="project" value="TreeGrafter"/>
</dbReference>
<dbReference type="Pfam" id="PF00486">
    <property type="entry name" value="Trans_reg_C"/>
    <property type="match status" value="1"/>
</dbReference>
<accession>D6TSB4</accession>
<name>D6TSB4_KTERA</name>
<dbReference type="GO" id="GO:0000156">
    <property type="term" value="F:phosphorelay response regulator activity"/>
    <property type="evidence" value="ECO:0007669"/>
    <property type="project" value="TreeGrafter"/>
</dbReference>
<feature type="DNA-binding region" description="OmpR/PhoB-type" evidence="7">
    <location>
        <begin position="135"/>
        <end position="231"/>
    </location>
</feature>
<feature type="domain" description="Response regulatory" evidence="8">
    <location>
        <begin position="3"/>
        <end position="116"/>
    </location>
</feature>
<dbReference type="Gene3D" id="6.10.250.690">
    <property type="match status" value="1"/>
</dbReference>
<dbReference type="CDD" id="cd00383">
    <property type="entry name" value="trans_reg_C"/>
    <property type="match status" value="1"/>
</dbReference>
<dbReference type="InterPro" id="IPR001867">
    <property type="entry name" value="OmpR/PhoB-type_DNA-bd"/>
</dbReference>
<gene>
    <name evidence="10" type="ORF">Krac_4263</name>
</gene>
<dbReference type="OrthoDB" id="5243815at2"/>
<keyword evidence="1 6" id="KW-0597">Phosphoprotein</keyword>
<dbReference type="InterPro" id="IPR016032">
    <property type="entry name" value="Sig_transdc_resp-reg_C-effctor"/>
</dbReference>
<keyword evidence="2" id="KW-0902">Two-component regulatory system</keyword>
<dbReference type="RefSeq" id="WP_007913947.1">
    <property type="nucleotide sequence ID" value="NZ_ADVG01000003.1"/>
</dbReference>
<dbReference type="Proteomes" id="UP000004508">
    <property type="component" value="Unassembled WGS sequence"/>
</dbReference>
<evidence type="ECO:0000256" key="1">
    <source>
        <dbReference type="ARBA" id="ARBA00022553"/>
    </source>
</evidence>
<evidence type="ECO:0000313" key="11">
    <source>
        <dbReference type="Proteomes" id="UP000004508"/>
    </source>
</evidence>
<dbReference type="SUPFAM" id="SSF46894">
    <property type="entry name" value="C-terminal effector domain of the bipartite response regulators"/>
    <property type="match status" value="1"/>
</dbReference>
<evidence type="ECO:0000259" key="9">
    <source>
        <dbReference type="PROSITE" id="PS51755"/>
    </source>
</evidence>
<evidence type="ECO:0000256" key="7">
    <source>
        <dbReference type="PROSITE-ProRule" id="PRU01091"/>
    </source>
</evidence>
<dbReference type="Gene3D" id="3.40.50.2300">
    <property type="match status" value="1"/>
</dbReference>
<dbReference type="eggNOG" id="COG0745">
    <property type="taxonomic scope" value="Bacteria"/>
</dbReference>
<dbReference type="FunFam" id="3.40.50.2300:FF:000001">
    <property type="entry name" value="DNA-binding response regulator PhoB"/>
    <property type="match status" value="1"/>
</dbReference>
<proteinExistence type="predicted"/>
<dbReference type="GO" id="GO:0006355">
    <property type="term" value="P:regulation of DNA-templated transcription"/>
    <property type="evidence" value="ECO:0007669"/>
    <property type="project" value="InterPro"/>
</dbReference>
<comment type="caution">
    <text evidence="10">The sequence shown here is derived from an EMBL/GenBank/DDBJ whole genome shotgun (WGS) entry which is preliminary data.</text>
</comment>
<dbReference type="EMBL" id="ADVG01000003">
    <property type="protein sequence ID" value="EFH83315.1"/>
    <property type="molecule type" value="Genomic_DNA"/>
</dbReference>
<evidence type="ECO:0000313" key="10">
    <source>
        <dbReference type="EMBL" id="EFH83315.1"/>
    </source>
</evidence>
<evidence type="ECO:0000256" key="3">
    <source>
        <dbReference type="ARBA" id="ARBA00023015"/>
    </source>
</evidence>
<reference evidence="10 11" key="1">
    <citation type="journal article" date="2011" name="Stand. Genomic Sci.">
        <title>Non-contiguous finished genome sequence and contextual data of the filamentous soil bacterium Ktedonobacter racemifer type strain (SOSP1-21).</title>
        <authorList>
            <person name="Chang Y.J."/>
            <person name="Land M."/>
            <person name="Hauser L."/>
            <person name="Chertkov O."/>
            <person name="Del Rio T.G."/>
            <person name="Nolan M."/>
            <person name="Copeland A."/>
            <person name="Tice H."/>
            <person name="Cheng J.F."/>
            <person name="Lucas S."/>
            <person name="Han C."/>
            <person name="Goodwin L."/>
            <person name="Pitluck S."/>
            <person name="Ivanova N."/>
            <person name="Ovchinikova G."/>
            <person name="Pati A."/>
            <person name="Chen A."/>
            <person name="Palaniappan K."/>
            <person name="Mavromatis K."/>
            <person name="Liolios K."/>
            <person name="Brettin T."/>
            <person name="Fiebig A."/>
            <person name="Rohde M."/>
            <person name="Abt B."/>
            <person name="Goker M."/>
            <person name="Detter J.C."/>
            <person name="Woyke T."/>
            <person name="Bristow J."/>
            <person name="Eisen J.A."/>
            <person name="Markowitz V."/>
            <person name="Hugenholtz P."/>
            <person name="Kyrpides N.C."/>
            <person name="Klenk H.P."/>
            <person name="Lapidus A."/>
        </authorList>
    </citation>
    <scope>NUCLEOTIDE SEQUENCE [LARGE SCALE GENOMIC DNA]</scope>
    <source>
        <strain evidence="11">DSM 44963</strain>
    </source>
</reference>
<feature type="domain" description="OmpR/PhoB-type" evidence="9">
    <location>
        <begin position="135"/>
        <end position="231"/>
    </location>
</feature>
<keyword evidence="3" id="KW-0805">Transcription regulation</keyword>
<dbReference type="PANTHER" id="PTHR48111">
    <property type="entry name" value="REGULATOR OF RPOS"/>
    <property type="match status" value="1"/>
</dbReference>
<dbReference type="InterPro" id="IPR036388">
    <property type="entry name" value="WH-like_DNA-bd_sf"/>
</dbReference>
<keyword evidence="5" id="KW-0804">Transcription</keyword>
<evidence type="ECO:0000259" key="8">
    <source>
        <dbReference type="PROSITE" id="PS50110"/>
    </source>
</evidence>
<dbReference type="PANTHER" id="PTHR48111:SF40">
    <property type="entry name" value="PHOSPHATE REGULON TRANSCRIPTIONAL REGULATORY PROTEIN PHOB"/>
    <property type="match status" value="1"/>
</dbReference>
<organism evidence="10 11">
    <name type="scientific">Ktedonobacter racemifer DSM 44963</name>
    <dbReference type="NCBI Taxonomy" id="485913"/>
    <lineage>
        <taxon>Bacteria</taxon>
        <taxon>Bacillati</taxon>
        <taxon>Chloroflexota</taxon>
        <taxon>Ktedonobacteria</taxon>
        <taxon>Ktedonobacterales</taxon>
        <taxon>Ktedonobacteraceae</taxon>
        <taxon>Ktedonobacter</taxon>
    </lineage>
</organism>